<reference evidence="3" key="2">
    <citation type="submission" date="2019-09" db="EMBL/GenBank/DDBJ databases">
        <title>Expansion of phycobilisome linker gene families in mesophilic red algae.</title>
        <authorList>
            <person name="Lee J."/>
        </authorList>
    </citation>
    <scope>NUCLEOTIDE SEQUENCE [LARGE SCALE GENOMIC DNA]</scope>
    <source>
        <strain evidence="3">CCMP 1328</strain>
        <tissue evidence="3">Unicellular</tissue>
    </source>
</reference>
<evidence type="ECO:0000313" key="2">
    <source>
        <dbReference type="EMBL" id="KAA8498041.1"/>
    </source>
</evidence>
<dbReference type="AlphaFoldDB" id="A0A5J4Z589"/>
<dbReference type="Proteomes" id="UP000324585">
    <property type="component" value="Unassembled WGS sequence"/>
</dbReference>
<feature type="region of interest" description="Disordered" evidence="1">
    <location>
        <begin position="404"/>
        <end position="423"/>
    </location>
</feature>
<evidence type="ECO:0000313" key="4">
    <source>
        <dbReference type="Proteomes" id="UP000324585"/>
    </source>
</evidence>
<name>A0A5J4Z589_PORPP</name>
<protein>
    <submittedName>
        <fullName evidence="3">Uncharacterized protein</fullName>
    </submittedName>
</protein>
<dbReference type="EMBL" id="VRMN01000001">
    <property type="protein sequence ID" value="KAA8498043.1"/>
    <property type="molecule type" value="Genomic_DNA"/>
</dbReference>
<keyword evidence="4" id="KW-1185">Reference proteome</keyword>
<evidence type="ECO:0000313" key="3">
    <source>
        <dbReference type="EMBL" id="KAA8498043.1"/>
    </source>
</evidence>
<organism evidence="3 4">
    <name type="scientific">Porphyridium purpureum</name>
    <name type="common">Red alga</name>
    <name type="synonym">Porphyridium cruentum</name>
    <dbReference type="NCBI Taxonomy" id="35688"/>
    <lineage>
        <taxon>Eukaryota</taxon>
        <taxon>Rhodophyta</taxon>
        <taxon>Bangiophyceae</taxon>
        <taxon>Porphyridiales</taxon>
        <taxon>Porphyridiaceae</taxon>
        <taxon>Porphyridium</taxon>
    </lineage>
</organism>
<gene>
    <name evidence="2" type="ORF">FVE85_5626</name>
    <name evidence="3" type="ORF">FVE85_5628</name>
</gene>
<proteinExistence type="predicted"/>
<accession>A0A5J4Z589</accession>
<feature type="compositionally biased region" description="Pro residues" evidence="1">
    <location>
        <begin position="322"/>
        <end position="336"/>
    </location>
</feature>
<feature type="region of interest" description="Disordered" evidence="1">
    <location>
        <begin position="313"/>
        <end position="399"/>
    </location>
</feature>
<evidence type="ECO:0000256" key="1">
    <source>
        <dbReference type="SAM" id="MobiDB-lite"/>
    </source>
</evidence>
<comment type="caution">
    <text evidence="3">The sequence shown here is derived from an EMBL/GenBank/DDBJ whole genome shotgun (WGS) entry which is preliminary data.</text>
</comment>
<reference evidence="4" key="1">
    <citation type="journal article" date="2019" name="Nat. Commun.">
        <title>Expansion of phycobilisome linker gene families in mesophilic red algae.</title>
        <authorList>
            <person name="Lee J."/>
            <person name="Kim D."/>
            <person name="Bhattacharya D."/>
            <person name="Yoon H.S."/>
        </authorList>
    </citation>
    <scope>NUCLEOTIDE SEQUENCE [LARGE SCALE GENOMIC DNA]</scope>
    <source>
        <strain evidence="4">CCMP 1328</strain>
    </source>
</reference>
<dbReference type="EMBL" id="VRMN01000001">
    <property type="protein sequence ID" value="KAA8498041.1"/>
    <property type="molecule type" value="Genomic_DNA"/>
</dbReference>
<sequence length="463" mass="51097">MNAPGPKGANKGWKARARAAVTATEDMEMPEVVLVGIRVDEPREEFARVELRRALLHGYSASDLNAAVAWFEPESRRGQLIRGTSDAWHRLLALAGKQGGVVVTARLAAASIEAKNVPVAASFGPRGESTDVAQILKEAARLRGALEYERNACVQSRLCTCRVLLSREHSHRYASMAQALIHVTCVAGRATKPGVNCAGMTPERAEMSCVCSAFIPIEESVNSTYNATEALAQWEETGQRKSEEMEGRSDMDHTLDDLNKLRTEIWDDLFEVTNGVDMSEVEAFWKTEVQVNAEFGRVTQKDASLPSNLLQKGLSEMSSSPPASPMVPAPPMPAPPHNISQVLPKDGHLDTVSLTPSMATPLHVASPGLQKKSKARRKSPGAQACSKKADKPRDTTNSFVQLRLAPRSDRQPNYADRNVYKPQPLHDEIDEQESAQYSKRVFENWKQQLRDFAKMKYNIDLQL</sequence>